<comment type="caution">
    <text evidence="11">The sequence shown here is derived from an EMBL/GenBank/DDBJ whole genome shotgun (WGS) entry which is preliminary data.</text>
</comment>
<evidence type="ECO:0000259" key="10">
    <source>
        <dbReference type="Pfam" id="PF14748"/>
    </source>
</evidence>
<dbReference type="UniPathway" id="UPA00098">
    <property type="reaction ID" value="UER00361"/>
</dbReference>
<dbReference type="PIRSF" id="PIRSF000193">
    <property type="entry name" value="Pyrrol-5-carb_rd"/>
    <property type="match status" value="1"/>
</dbReference>
<dbReference type="RefSeq" id="WP_036626227.1">
    <property type="nucleotide sequence ID" value="NZ_BGML01000012.1"/>
</dbReference>
<dbReference type="Pfam" id="PF14748">
    <property type="entry name" value="P5CR_dimer"/>
    <property type="match status" value="1"/>
</dbReference>
<proteinExistence type="inferred from homology"/>
<dbReference type="OrthoDB" id="9805754at2"/>
<evidence type="ECO:0000256" key="7">
    <source>
        <dbReference type="NCBIfam" id="TIGR00112"/>
    </source>
</evidence>
<comment type="catalytic activity">
    <reaction evidence="6">
        <text>L-proline + NADP(+) = (S)-1-pyrroline-5-carboxylate + NADPH + 2 H(+)</text>
        <dbReference type="Rhea" id="RHEA:14109"/>
        <dbReference type="ChEBI" id="CHEBI:15378"/>
        <dbReference type="ChEBI" id="CHEBI:17388"/>
        <dbReference type="ChEBI" id="CHEBI:57783"/>
        <dbReference type="ChEBI" id="CHEBI:58349"/>
        <dbReference type="ChEBI" id="CHEBI:60039"/>
        <dbReference type="EC" id="1.5.1.2"/>
    </reaction>
</comment>
<name>A0A090Z702_PAEMA</name>
<organism evidence="11 12">
    <name type="scientific">Paenibacillus macerans</name>
    <name type="common">Bacillus macerans</name>
    <dbReference type="NCBI Taxonomy" id="44252"/>
    <lineage>
        <taxon>Bacteria</taxon>
        <taxon>Bacillati</taxon>
        <taxon>Bacillota</taxon>
        <taxon>Bacilli</taxon>
        <taxon>Bacillales</taxon>
        <taxon>Paenibacillaceae</taxon>
        <taxon>Paenibacillus</taxon>
    </lineage>
</organism>
<dbReference type="InterPro" id="IPR029036">
    <property type="entry name" value="P5CR_dimer"/>
</dbReference>
<keyword evidence="6" id="KW-0963">Cytoplasm</keyword>
<dbReference type="PATRIC" id="fig|44252.3.peg.4166"/>
<dbReference type="Gene3D" id="3.40.50.720">
    <property type="entry name" value="NAD(P)-binding Rossmann-like Domain"/>
    <property type="match status" value="1"/>
</dbReference>
<dbReference type="Pfam" id="PF03807">
    <property type="entry name" value="F420_oxidored"/>
    <property type="match status" value="1"/>
</dbReference>
<dbReference type="InterPro" id="IPR008927">
    <property type="entry name" value="6-PGluconate_DH-like_C_sf"/>
</dbReference>
<comment type="subcellular location">
    <subcellularLocation>
        <location evidence="6">Cytoplasm</location>
    </subcellularLocation>
</comment>
<evidence type="ECO:0000256" key="4">
    <source>
        <dbReference type="ARBA" id="ARBA00023002"/>
    </source>
</evidence>
<feature type="domain" description="Pyrroline-5-carboxylate reductase catalytic N-terminal" evidence="9">
    <location>
        <begin position="5"/>
        <end position="101"/>
    </location>
</feature>
<evidence type="ECO:0000256" key="5">
    <source>
        <dbReference type="ARBA" id="ARBA00058118"/>
    </source>
</evidence>
<keyword evidence="6" id="KW-0028">Amino-acid biosynthesis</keyword>
<dbReference type="InterPro" id="IPR000304">
    <property type="entry name" value="Pyrroline-COOH_reductase"/>
</dbReference>
<dbReference type="PANTHER" id="PTHR11645">
    <property type="entry name" value="PYRROLINE-5-CARBOXYLATE REDUCTASE"/>
    <property type="match status" value="1"/>
</dbReference>
<dbReference type="GO" id="GO:0004735">
    <property type="term" value="F:pyrroline-5-carboxylate reductase activity"/>
    <property type="evidence" value="ECO:0007669"/>
    <property type="project" value="UniProtKB-UniRule"/>
</dbReference>
<dbReference type="HOGENOM" id="CLU_042344_3_1_9"/>
<comment type="function">
    <text evidence="5 6">Catalyzes the reduction of 1-pyrroline-5-carboxylate (PCA) to L-proline.</text>
</comment>
<evidence type="ECO:0000256" key="6">
    <source>
        <dbReference type="HAMAP-Rule" id="MF_01925"/>
    </source>
</evidence>
<dbReference type="AlphaFoldDB" id="A0A090Z702"/>
<dbReference type="EMBL" id="JMQA01000037">
    <property type="protein sequence ID" value="KFN06437.1"/>
    <property type="molecule type" value="Genomic_DNA"/>
</dbReference>
<evidence type="ECO:0000256" key="2">
    <source>
        <dbReference type="ARBA" id="ARBA00022650"/>
    </source>
</evidence>
<keyword evidence="3 6" id="KW-0521">NADP</keyword>
<dbReference type="FunFam" id="1.10.3730.10:FF:000001">
    <property type="entry name" value="Pyrroline-5-carboxylate reductase"/>
    <property type="match status" value="1"/>
</dbReference>
<keyword evidence="12" id="KW-1185">Reference proteome</keyword>
<evidence type="ECO:0000256" key="3">
    <source>
        <dbReference type="ARBA" id="ARBA00022857"/>
    </source>
</evidence>
<feature type="binding site" evidence="8">
    <location>
        <begin position="9"/>
        <end position="14"/>
    </location>
    <ligand>
        <name>NADP(+)</name>
        <dbReference type="ChEBI" id="CHEBI:58349"/>
    </ligand>
</feature>
<dbReference type="GeneID" id="77009575"/>
<gene>
    <name evidence="6 11" type="primary">proC</name>
    <name evidence="11" type="ORF">DJ90_4182</name>
</gene>
<dbReference type="GO" id="GO:0005737">
    <property type="term" value="C:cytoplasm"/>
    <property type="evidence" value="ECO:0007669"/>
    <property type="project" value="UniProtKB-SubCell"/>
</dbReference>
<sequence>MAQQRIHFIGGGQMAEAIIRALVGSGTVPAHLISAADVREERVRYLSETYRIQAAEEPKQALAEAELIVIAVRPQDDLAGVGGLIREFAGKDGVVVSIVAGVTIAKLESYVGSKRSVVRVIPNTLTDTGFGYSGVAFNEHAELAQVEAFLNGFGKVQVVDEAQLDVFTGYGVAGPNYVYYFIESLADAGVLAGLPREQAWRIALENVEGAVAMLRHTGLHPRQLLDINNSPGGVGINALHELNRSDFAAGLQRSVLTAVRRTTELGKEVSQ</sequence>
<dbReference type="EC" id="1.5.1.2" evidence="6 7"/>
<reference evidence="11 12" key="1">
    <citation type="submission" date="2014-04" db="EMBL/GenBank/DDBJ databases">
        <authorList>
            <person name="Bishop-Lilly K.A."/>
            <person name="Broomall S.M."/>
            <person name="Chain P.S."/>
            <person name="Chertkov O."/>
            <person name="Coyne S.R."/>
            <person name="Daligault H.E."/>
            <person name="Davenport K.W."/>
            <person name="Erkkila T."/>
            <person name="Frey K.G."/>
            <person name="Gibbons H.S."/>
            <person name="Gu W."/>
            <person name="Jaissle J."/>
            <person name="Johnson S.L."/>
            <person name="Koroleva G.I."/>
            <person name="Ladner J.T."/>
            <person name="Lo C.-C."/>
            <person name="Minogue T.D."/>
            <person name="Munk C."/>
            <person name="Palacios G.F."/>
            <person name="Redden C.L."/>
            <person name="Rosenzweig C.N."/>
            <person name="Scholz M.B."/>
            <person name="Teshima H."/>
            <person name="Xu Y."/>
        </authorList>
    </citation>
    <scope>NUCLEOTIDE SEQUENCE [LARGE SCALE GENOMIC DNA]</scope>
    <source>
        <strain evidence="11 12">8244</strain>
    </source>
</reference>
<evidence type="ECO:0000259" key="9">
    <source>
        <dbReference type="Pfam" id="PF03807"/>
    </source>
</evidence>
<comment type="similarity">
    <text evidence="1 6">Belongs to the pyrroline-5-carboxylate reductase family.</text>
</comment>
<feature type="domain" description="Pyrroline-5-carboxylate reductase dimerisation" evidence="10">
    <location>
        <begin position="161"/>
        <end position="265"/>
    </location>
</feature>
<keyword evidence="2 6" id="KW-0641">Proline biosynthesis</keyword>
<dbReference type="SUPFAM" id="SSF48179">
    <property type="entry name" value="6-phosphogluconate dehydrogenase C-terminal domain-like"/>
    <property type="match status" value="1"/>
</dbReference>
<feature type="binding site" evidence="8">
    <location>
        <begin position="71"/>
        <end position="74"/>
    </location>
    <ligand>
        <name>NADP(+)</name>
        <dbReference type="ChEBI" id="CHEBI:58349"/>
    </ligand>
</feature>
<comment type="pathway">
    <text evidence="6">Amino-acid biosynthesis; L-proline biosynthesis; L-proline from L-glutamate 5-semialdehyde: step 1/1.</text>
</comment>
<dbReference type="Gene3D" id="1.10.3730.10">
    <property type="entry name" value="ProC C-terminal domain-like"/>
    <property type="match status" value="1"/>
</dbReference>
<dbReference type="HAMAP" id="MF_01925">
    <property type="entry name" value="P5C_reductase"/>
    <property type="match status" value="1"/>
</dbReference>
<accession>A0A090Z702</accession>
<dbReference type="STRING" id="44252.DJ90_4182"/>
<protein>
    <recommendedName>
        <fullName evidence="6 7">Pyrroline-5-carboxylate reductase</fullName>
        <shortName evidence="6">P5C reductase</shortName>
        <shortName evidence="6">P5CR</shortName>
        <ecNumber evidence="6 7">1.5.1.2</ecNumber>
    </recommendedName>
    <alternativeName>
        <fullName evidence="6">PCA reductase</fullName>
    </alternativeName>
</protein>
<evidence type="ECO:0000256" key="1">
    <source>
        <dbReference type="ARBA" id="ARBA00005525"/>
    </source>
</evidence>
<dbReference type="NCBIfam" id="TIGR00112">
    <property type="entry name" value="proC"/>
    <property type="match status" value="1"/>
</dbReference>
<dbReference type="InterPro" id="IPR036291">
    <property type="entry name" value="NAD(P)-bd_dom_sf"/>
</dbReference>
<comment type="catalytic activity">
    <reaction evidence="6">
        <text>L-proline + NAD(+) = (S)-1-pyrroline-5-carboxylate + NADH + 2 H(+)</text>
        <dbReference type="Rhea" id="RHEA:14105"/>
        <dbReference type="ChEBI" id="CHEBI:15378"/>
        <dbReference type="ChEBI" id="CHEBI:17388"/>
        <dbReference type="ChEBI" id="CHEBI:57540"/>
        <dbReference type="ChEBI" id="CHEBI:57945"/>
        <dbReference type="ChEBI" id="CHEBI:60039"/>
        <dbReference type="EC" id="1.5.1.2"/>
    </reaction>
</comment>
<dbReference type="SUPFAM" id="SSF51735">
    <property type="entry name" value="NAD(P)-binding Rossmann-fold domains"/>
    <property type="match status" value="1"/>
</dbReference>
<dbReference type="PANTHER" id="PTHR11645:SF0">
    <property type="entry name" value="PYRROLINE-5-CARBOXYLATE REDUCTASE 3"/>
    <property type="match status" value="1"/>
</dbReference>
<evidence type="ECO:0000256" key="8">
    <source>
        <dbReference type="PIRSR" id="PIRSR000193-1"/>
    </source>
</evidence>
<evidence type="ECO:0000313" key="12">
    <source>
        <dbReference type="Proteomes" id="UP000029278"/>
    </source>
</evidence>
<evidence type="ECO:0000313" key="11">
    <source>
        <dbReference type="EMBL" id="KFN06437.1"/>
    </source>
</evidence>
<dbReference type="GO" id="GO:0055129">
    <property type="term" value="P:L-proline biosynthetic process"/>
    <property type="evidence" value="ECO:0007669"/>
    <property type="project" value="UniProtKB-UniRule"/>
</dbReference>
<dbReference type="Proteomes" id="UP000029278">
    <property type="component" value="Unassembled WGS sequence"/>
</dbReference>
<keyword evidence="4 6" id="KW-0560">Oxidoreductase</keyword>
<dbReference type="InterPro" id="IPR028939">
    <property type="entry name" value="P5C_Rdtase_cat_N"/>
</dbReference>